<sequence>MSMTEPDGLGVSRRQFLLAAAASGAIVSGGGRTVAEFSDTEQLGVTFGGGELDLDVSWEGEGTETDLGVVSNEGDGGERQIIIDLSEDSNPAWLWFRTGCPRCLPVEEQIQIEFTLRGENGTRLEEFSSGTLREARERYGTGHRFGRVLNPGETWTLTIAWELIESVAGEHGIEFGFDFHAVQRRHLQNPAANAPNWECEHCSDDSGSGTEQKDISWVAFAGETNAEVADFSSVAIDGSTLEYDLGDSATAVQAIALKYGQTLEVFADVPDTGPLTVGEGDETFQQQGNGFEGTDHTNSEPFPAYCWTAKLDADSNSFEPISGCEQ</sequence>
<evidence type="ECO:0000313" key="2">
    <source>
        <dbReference type="Proteomes" id="UP000185608"/>
    </source>
</evidence>
<evidence type="ECO:0000313" key="1">
    <source>
        <dbReference type="EMBL" id="AOW80081.1"/>
    </source>
</evidence>
<dbReference type="InterPro" id="IPR006311">
    <property type="entry name" value="TAT_signal"/>
</dbReference>
<proteinExistence type="predicted"/>
<dbReference type="STRING" id="1873524.HSR6_0912"/>
<dbReference type="Proteomes" id="UP000185608">
    <property type="component" value="Chromosome"/>
</dbReference>
<organism evidence="1 2">
    <name type="scientific">Halodesulfurarchaeum formicicum</name>
    <dbReference type="NCBI Taxonomy" id="1873524"/>
    <lineage>
        <taxon>Archaea</taxon>
        <taxon>Methanobacteriati</taxon>
        <taxon>Methanobacteriota</taxon>
        <taxon>Stenosarchaea group</taxon>
        <taxon>Halobacteria</taxon>
        <taxon>Halobacteriales</taxon>
        <taxon>Halobacteriaceae</taxon>
        <taxon>Halodesulfurarchaeum</taxon>
    </lineage>
</organism>
<dbReference type="EMBL" id="CP016070">
    <property type="protein sequence ID" value="AOW80081.1"/>
    <property type="molecule type" value="Genomic_DNA"/>
</dbReference>
<reference evidence="1 2" key="1">
    <citation type="submission" date="2016-06" db="EMBL/GenBank/DDBJ databases">
        <title>Discovery of anaerobic lithoheterotrophic haloarchaeon capable of sulfur respiration by hydrogen and formate.</title>
        <authorList>
            <person name="Sorokin D.Y."/>
            <person name="Kublanov I.V."/>
            <person name="Roman P."/>
            <person name="Sinninghe Damste J.S."/>
            <person name="Golyshin P.N."/>
            <person name="Rojo D."/>
            <person name="Ciordia S."/>
            <person name="Mena Md.C."/>
            <person name="Ferrer M."/>
            <person name="Smedile F."/>
            <person name="Messina E."/>
            <person name="La Cono V."/>
            <person name="Yakimov M.M."/>
        </authorList>
    </citation>
    <scope>NUCLEOTIDE SEQUENCE [LARGE SCALE GENOMIC DNA]</scope>
    <source>
        <strain evidence="1 2">HTSR1</strain>
    </source>
</reference>
<name>A0A1D8S3Z8_9EURY</name>
<dbReference type="PROSITE" id="PS51318">
    <property type="entry name" value="TAT"/>
    <property type="match status" value="1"/>
</dbReference>
<dbReference type="KEGG" id="halh:HTSR_0896"/>
<accession>A0A1D8S3Z8</accession>
<dbReference type="AlphaFoldDB" id="A0A1D8S3Z8"/>
<protein>
    <submittedName>
        <fullName evidence="1">Uncharacterized protein</fullName>
    </submittedName>
</protein>
<gene>
    <name evidence="1" type="ORF">HTSR_0896</name>
</gene>